<keyword evidence="5" id="KW-1185">Reference proteome</keyword>
<dbReference type="SMART" id="SM00530">
    <property type="entry name" value="HTH_XRE"/>
    <property type="match status" value="1"/>
</dbReference>
<keyword evidence="2" id="KW-1133">Transmembrane helix</keyword>
<dbReference type="AlphaFoldDB" id="A0A6N4TH66"/>
<evidence type="ECO:0000256" key="2">
    <source>
        <dbReference type="SAM" id="Phobius"/>
    </source>
</evidence>
<dbReference type="InterPro" id="IPR036259">
    <property type="entry name" value="MFS_trans_sf"/>
</dbReference>
<dbReference type="CDD" id="cd00093">
    <property type="entry name" value="HTH_XRE"/>
    <property type="match status" value="1"/>
</dbReference>
<dbReference type="KEGG" id="aarg:Aargi30884_10360"/>
<dbReference type="EMBL" id="AP019695">
    <property type="protein sequence ID" value="BBK22133.1"/>
    <property type="molecule type" value="Genomic_DNA"/>
</dbReference>
<feature type="transmembrane region" description="Helical" evidence="2">
    <location>
        <begin position="98"/>
        <end position="118"/>
    </location>
</feature>
<keyword evidence="2" id="KW-0472">Membrane</keyword>
<protein>
    <recommendedName>
        <fullName evidence="3">HTH cro/C1-type domain-containing protein</fullName>
    </recommendedName>
</protein>
<feature type="domain" description="HTH cro/C1-type" evidence="3">
    <location>
        <begin position="7"/>
        <end position="61"/>
    </location>
</feature>
<dbReference type="Gene3D" id="1.10.260.40">
    <property type="entry name" value="lambda repressor-like DNA-binding domains"/>
    <property type="match status" value="1"/>
</dbReference>
<dbReference type="Gene3D" id="1.20.1250.20">
    <property type="entry name" value="MFS general substrate transporter like domains"/>
    <property type="match status" value="1"/>
</dbReference>
<dbReference type="InterPro" id="IPR010982">
    <property type="entry name" value="Lambda_DNA-bd_dom_sf"/>
</dbReference>
<keyword evidence="1" id="KW-0238">DNA-binding</keyword>
<accession>A0A6N4TH66</accession>
<organism evidence="4 5">
    <name type="scientific">Amedibacterium intestinale</name>
    <dbReference type="NCBI Taxonomy" id="2583452"/>
    <lineage>
        <taxon>Bacteria</taxon>
        <taxon>Bacillati</taxon>
        <taxon>Bacillota</taxon>
        <taxon>Erysipelotrichia</taxon>
        <taxon>Erysipelotrichales</taxon>
        <taxon>Erysipelotrichaceae</taxon>
        <taxon>Amedibacterium</taxon>
    </lineage>
</organism>
<proteinExistence type="predicted"/>
<evidence type="ECO:0000256" key="1">
    <source>
        <dbReference type="ARBA" id="ARBA00023125"/>
    </source>
</evidence>
<keyword evidence="2" id="KW-0812">Transmembrane</keyword>
<dbReference type="Proteomes" id="UP000464754">
    <property type="component" value="Chromosome"/>
</dbReference>
<dbReference type="Pfam" id="PF01381">
    <property type="entry name" value="HTH_3"/>
    <property type="match status" value="1"/>
</dbReference>
<dbReference type="RefSeq" id="WP_115715315.1">
    <property type="nucleotide sequence ID" value="NZ_AP019695.1"/>
</dbReference>
<gene>
    <name evidence="4" type="ORF">Aargi30884_10360</name>
</gene>
<feature type="transmembrane region" description="Helical" evidence="2">
    <location>
        <begin position="124"/>
        <end position="145"/>
    </location>
</feature>
<dbReference type="PANTHER" id="PTHR46558:SF13">
    <property type="entry name" value="HTH-TYPE TRANSCRIPTIONAL REGULATOR IMMR"/>
    <property type="match status" value="1"/>
</dbReference>
<evidence type="ECO:0000313" key="5">
    <source>
        <dbReference type="Proteomes" id="UP000464754"/>
    </source>
</evidence>
<feature type="transmembrane region" description="Helical" evidence="2">
    <location>
        <begin position="212"/>
        <end position="232"/>
    </location>
</feature>
<dbReference type="GO" id="GO:0003677">
    <property type="term" value="F:DNA binding"/>
    <property type="evidence" value="ECO:0007669"/>
    <property type="project" value="UniProtKB-KW"/>
</dbReference>
<feature type="transmembrane region" description="Helical" evidence="2">
    <location>
        <begin position="293"/>
        <end position="316"/>
    </location>
</feature>
<name>A0A6N4TH66_9FIRM</name>
<dbReference type="SUPFAM" id="SSF47413">
    <property type="entry name" value="lambda repressor-like DNA-binding domains"/>
    <property type="match status" value="1"/>
</dbReference>
<feature type="transmembrane region" description="Helical" evidence="2">
    <location>
        <begin position="269"/>
        <end position="287"/>
    </location>
</feature>
<evidence type="ECO:0000259" key="3">
    <source>
        <dbReference type="PROSITE" id="PS50943"/>
    </source>
</evidence>
<dbReference type="InterPro" id="IPR001387">
    <property type="entry name" value="Cro/C1-type_HTH"/>
</dbReference>
<reference evidence="5" key="1">
    <citation type="submission" date="2019-05" db="EMBL/GenBank/DDBJ databases">
        <title>Complete genome sequencing of Absiella argi strain JCM 30884.</title>
        <authorList>
            <person name="Sakamoto M."/>
            <person name="Murakami T."/>
            <person name="Mori H."/>
        </authorList>
    </citation>
    <scope>NUCLEOTIDE SEQUENCE [LARGE SCALE GENOMIC DNA]</scope>
    <source>
        <strain evidence="5">JCM 30884</strain>
    </source>
</reference>
<evidence type="ECO:0000313" key="4">
    <source>
        <dbReference type="EMBL" id="BBK22133.1"/>
    </source>
</evidence>
<dbReference type="PANTHER" id="PTHR46558">
    <property type="entry name" value="TRACRIPTIONAL REGULATORY PROTEIN-RELATED-RELATED"/>
    <property type="match status" value="1"/>
</dbReference>
<feature type="transmembrane region" description="Helical" evidence="2">
    <location>
        <begin position="179"/>
        <end position="200"/>
    </location>
</feature>
<sequence>MEFNEKLQELRKEKGMSQEALAYELGVSRQAVSKWETAQGYPEMDKLIQIGKLFHVSMDYLLNNENVVQNTESENEGNASYVYTMEMIESTLRWKKRFAFFIAFGVAFIVGALSFPILMRNSDMGGAVFLLAVAISVAIFIASGLMDHHLCEHLDERIYVKQSDIDQLHEQYRRFRMKFTLMITLGVFLCIIGLCVVVLMDALYTQYSDKNGVWFVLFVAVALLLIIPAGIIDSSYQRFVYFDKHNKNKEKEQKKIKEAEEGKTAKYDFLWGITMPLTAFFFIWQGLEYDNWKIMWIVFPVMAIVTTGFINILNLLDKNKQDK</sequence>
<dbReference type="PROSITE" id="PS50943">
    <property type="entry name" value="HTH_CROC1"/>
    <property type="match status" value="1"/>
</dbReference>